<sequence>MAPSKEVSTSSNAIAGIDADQTLKAAKALLAHMKKTSSEKANTAGKKNLLASPDDETSTDELPIWLNLTTKRHIVESNRKSLKPGKIVLPHSLNTDPAVTICLISADPQRAYKNLIASEEFPEEWRKRVTRVVDVSKLKSKFKTYEELRKLFAEHDVFLGDSRIINRLPKVLGKTFYKTTAKRPIPVDIQKRVPKVDGKKVKHVKGGDHINICTPKELAAEIAKAVGTALVNLTPSTSTAIRIGYAGWTAQQIADNANTVASTLVEKYVPQKWQNVRSIYIKGPETAALPVWLTDELWLEEKDIVANGEETKSLMNTEKANIGKKRKSLDGPEETAPAPKKVKKAKVPKLSESSEDKLAQEIAERKSKLKKQKAAAKKALEV</sequence>
<dbReference type="OrthoDB" id="10251727at2759"/>
<keyword evidence="3" id="KW-1185">Reference proteome</keyword>
<evidence type="ECO:0000313" key="3">
    <source>
        <dbReference type="Proteomes" id="UP000193689"/>
    </source>
</evidence>
<dbReference type="InterPro" id="IPR016095">
    <property type="entry name" value="Ribosomal_uL1_3-a/b-sand"/>
</dbReference>
<protein>
    <submittedName>
        <fullName evidence="2">Electron transfer flavo protein alpha-subunit</fullName>
    </submittedName>
</protein>
<dbReference type="Pfam" id="PF00687">
    <property type="entry name" value="Ribosomal_L1"/>
    <property type="match status" value="1"/>
</dbReference>
<reference evidence="2 3" key="1">
    <citation type="submission" date="2016-07" db="EMBL/GenBank/DDBJ databases">
        <title>Pervasive Adenine N6-methylation of Active Genes in Fungi.</title>
        <authorList>
            <consortium name="DOE Joint Genome Institute"/>
            <person name="Mondo S.J."/>
            <person name="Dannebaum R.O."/>
            <person name="Kuo R.C."/>
            <person name="Labutti K."/>
            <person name="Haridas S."/>
            <person name="Kuo A."/>
            <person name="Salamov A."/>
            <person name="Ahrendt S.R."/>
            <person name="Lipzen A."/>
            <person name="Sullivan W."/>
            <person name="Andreopoulos W.B."/>
            <person name="Clum A."/>
            <person name="Lindquist E."/>
            <person name="Daum C."/>
            <person name="Ramamoorthy G.K."/>
            <person name="Gryganskyi A."/>
            <person name="Culley D."/>
            <person name="Magnuson J.K."/>
            <person name="James T.Y."/>
            <person name="O'Malley M.A."/>
            <person name="Stajich J.E."/>
            <person name="Spatafora J.W."/>
            <person name="Visel A."/>
            <person name="Grigoriev I.V."/>
        </authorList>
    </citation>
    <scope>NUCLEOTIDE SEQUENCE [LARGE SCALE GENOMIC DNA]</scope>
    <source>
        <strain evidence="2 3">CBS 129021</strain>
    </source>
</reference>
<dbReference type="AlphaFoldDB" id="A0A1Y2E006"/>
<dbReference type="STRING" id="1141098.A0A1Y2E006"/>
<gene>
    <name evidence="2" type="ORF">BCR38DRAFT_408627</name>
</gene>
<feature type="region of interest" description="Disordered" evidence="1">
    <location>
        <begin position="315"/>
        <end position="358"/>
    </location>
</feature>
<dbReference type="InterPro" id="IPR028364">
    <property type="entry name" value="Ribosomal_uL1/biogenesis"/>
</dbReference>
<comment type="caution">
    <text evidence="2">The sequence shown here is derived from an EMBL/GenBank/DDBJ whole genome shotgun (WGS) entry which is preliminary data.</text>
</comment>
<dbReference type="InterPro" id="IPR023674">
    <property type="entry name" value="Ribosomal_uL1-like"/>
</dbReference>
<dbReference type="Gene3D" id="3.40.50.790">
    <property type="match status" value="1"/>
</dbReference>
<organism evidence="2 3">
    <name type="scientific">Pseudomassariella vexata</name>
    <dbReference type="NCBI Taxonomy" id="1141098"/>
    <lineage>
        <taxon>Eukaryota</taxon>
        <taxon>Fungi</taxon>
        <taxon>Dikarya</taxon>
        <taxon>Ascomycota</taxon>
        <taxon>Pezizomycotina</taxon>
        <taxon>Sordariomycetes</taxon>
        <taxon>Xylariomycetidae</taxon>
        <taxon>Amphisphaeriales</taxon>
        <taxon>Pseudomassariaceae</taxon>
        <taxon>Pseudomassariella</taxon>
    </lineage>
</organism>
<name>A0A1Y2E006_9PEZI</name>
<dbReference type="GeneID" id="63774496"/>
<dbReference type="EMBL" id="MCFJ01000006">
    <property type="protein sequence ID" value="ORY64863.1"/>
    <property type="molecule type" value="Genomic_DNA"/>
</dbReference>
<accession>A0A1Y2E006</accession>
<dbReference type="InParanoid" id="A0A1Y2E006"/>
<evidence type="ECO:0000256" key="1">
    <source>
        <dbReference type="SAM" id="MobiDB-lite"/>
    </source>
</evidence>
<feature type="region of interest" description="Disordered" evidence="1">
    <location>
        <begin position="36"/>
        <end position="57"/>
    </location>
</feature>
<dbReference type="FunCoup" id="A0A1Y2E006">
    <property type="interactions" value="331"/>
</dbReference>
<dbReference type="SUPFAM" id="SSF56808">
    <property type="entry name" value="Ribosomal protein L1"/>
    <property type="match status" value="1"/>
</dbReference>
<proteinExistence type="predicted"/>
<dbReference type="Proteomes" id="UP000193689">
    <property type="component" value="Unassembled WGS sequence"/>
</dbReference>
<evidence type="ECO:0000313" key="2">
    <source>
        <dbReference type="EMBL" id="ORY64863.1"/>
    </source>
</evidence>
<dbReference type="CDD" id="cd00403">
    <property type="entry name" value="Ribosomal_L1"/>
    <property type="match status" value="1"/>
</dbReference>
<dbReference type="RefSeq" id="XP_040716015.1">
    <property type="nucleotide sequence ID" value="XM_040858284.1"/>
</dbReference>